<evidence type="ECO:0000256" key="6">
    <source>
        <dbReference type="ARBA" id="ARBA00023098"/>
    </source>
</evidence>
<evidence type="ECO:0000256" key="1">
    <source>
        <dbReference type="ARBA" id="ARBA00001928"/>
    </source>
</evidence>
<accession>A0A246J5E2</accession>
<keyword evidence="11" id="KW-0670">Pyruvate</keyword>
<dbReference type="UniPathway" id="UPA00558"/>
<keyword evidence="5" id="KW-0210">Decarboxylase</keyword>
<comment type="pathway">
    <text evidence="12">Phospholipid metabolism; phosphatidylethanolamine biosynthesis.</text>
</comment>
<evidence type="ECO:0000313" key="13">
    <source>
        <dbReference type="EMBL" id="OWQ87758.1"/>
    </source>
</evidence>
<keyword evidence="14" id="KW-1185">Reference proteome</keyword>
<comment type="cofactor">
    <cofactor evidence="1">
        <name>pyruvate</name>
        <dbReference type="ChEBI" id="CHEBI:15361"/>
    </cofactor>
</comment>
<dbReference type="InterPro" id="IPR003817">
    <property type="entry name" value="PS_Dcarbxylase"/>
</dbReference>
<dbReference type="OrthoDB" id="9802030at2"/>
<evidence type="ECO:0000256" key="12">
    <source>
        <dbReference type="ARBA" id="ARBA00024326"/>
    </source>
</evidence>
<evidence type="ECO:0000256" key="9">
    <source>
        <dbReference type="ARBA" id="ARBA00023239"/>
    </source>
</evidence>
<sequence>MKLARWRDRLTQQEDLNFLLTNRVPRLALTRFMGWYSRIEQPWLTRISVAVWRLFTDLDLSEAEPPARGYRSLRDVFTRRLKPGMRPVDTTPSALVSPCDAIVGAFGPVTRGMALQAKGMDYRIAELFGDATRAAPYLNGSYLTLRLTSAMYHRFHAPGDLRIERVTHIAGDTWNVNPIALKRVERLFCRNVRAAVECTLPDGTPMALVPVAAILVASLRLHALDLTLRPGHPGPHRFDDVHRDHARGEEMGWFEQGSTIIVFLPPGVSLRAGLEVGQRIRMGEAIARLPSADGDE</sequence>
<name>A0A246J5E2_9BURK</name>
<dbReference type="PANTHER" id="PTHR10067">
    <property type="entry name" value="PHOSPHATIDYLSERINE DECARBOXYLASE"/>
    <property type="match status" value="1"/>
</dbReference>
<evidence type="ECO:0000256" key="7">
    <source>
        <dbReference type="ARBA" id="ARBA00023145"/>
    </source>
</evidence>
<dbReference type="Pfam" id="PF02666">
    <property type="entry name" value="PS_Dcarbxylase"/>
    <property type="match status" value="1"/>
</dbReference>
<dbReference type="EMBL" id="NIOF01000008">
    <property type="protein sequence ID" value="OWQ87758.1"/>
    <property type="molecule type" value="Genomic_DNA"/>
</dbReference>
<proteinExistence type="predicted"/>
<keyword evidence="7" id="KW-0865">Zymogen</keyword>
<keyword evidence="9" id="KW-0456">Lyase</keyword>
<dbReference type="PANTHER" id="PTHR10067:SF6">
    <property type="entry name" value="PHOSPHATIDYLSERINE DECARBOXYLASE PROENZYME, MITOCHONDRIAL"/>
    <property type="match status" value="1"/>
</dbReference>
<gene>
    <name evidence="13" type="primary">psd</name>
    <name evidence="13" type="ORF">CDN99_17575</name>
</gene>
<evidence type="ECO:0000313" key="14">
    <source>
        <dbReference type="Proteomes" id="UP000197468"/>
    </source>
</evidence>
<evidence type="ECO:0000256" key="5">
    <source>
        <dbReference type="ARBA" id="ARBA00022793"/>
    </source>
</evidence>
<protein>
    <recommendedName>
        <fullName evidence="3">phosphatidylserine decarboxylase</fullName>
        <ecNumber evidence="3">4.1.1.65</ecNumber>
    </recommendedName>
</protein>
<dbReference type="GO" id="GO:0004609">
    <property type="term" value="F:phosphatidylserine decarboxylase activity"/>
    <property type="evidence" value="ECO:0007669"/>
    <property type="project" value="UniProtKB-EC"/>
</dbReference>
<evidence type="ECO:0000256" key="11">
    <source>
        <dbReference type="ARBA" id="ARBA00023317"/>
    </source>
</evidence>
<evidence type="ECO:0000256" key="4">
    <source>
        <dbReference type="ARBA" id="ARBA00022516"/>
    </source>
</evidence>
<dbReference type="InterPro" id="IPR033177">
    <property type="entry name" value="PSD-B"/>
</dbReference>
<evidence type="ECO:0000256" key="8">
    <source>
        <dbReference type="ARBA" id="ARBA00023209"/>
    </source>
</evidence>
<dbReference type="NCBIfam" id="TIGR00163">
    <property type="entry name" value="PS_decarb"/>
    <property type="match status" value="1"/>
</dbReference>
<dbReference type="GO" id="GO:0006646">
    <property type="term" value="P:phosphatidylethanolamine biosynthetic process"/>
    <property type="evidence" value="ECO:0007669"/>
    <property type="project" value="UniProtKB-UniPathway"/>
</dbReference>
<comment type="caution">
    <text evidence="13">The sequence shown here is derived from an EMBL/GenBank/DDBJ whole genome shotgun (WGS) entry which is preliminary data.</text>
</comment>
<evidence type="ECO:0000256" key="2">
    <source>
        <dbReference type="ARBA" id="ARBA00005189"/>
    </source>
</evidence>
<keyword evidence="8" id="KW-0594">Phospholipid biosynthesis</keyword>
<dbReference type="Proteomes" id="UP000197468">
    <property type="component" value="Unassembled WGS sequence"/>
</dbReference>
<evidence type="ECO:0000256" key="10">
    <source>
        <dbReference type="ARBA" id="ARBA00023264"/>
    </source>
</evidence>
<evidence type="ECO:0000256" key="3">
    <source>
        <dbReference type="ARBA" id="ARBA00012243"/>
    </source>
</evidence>
<keyword evidence="6" id="KW-0443">Lipid metabolism</keyword>
<dbReference type="AlphaFoldDB" id="A0A246J5E2"/>
<keyword evidence="4" id="KW-0444">Lipid biosynthesis</keyword>
<dbReference type="EC" id="4.1.1.65" evidence="3"/>
<comment type="pathway">
    <text evidence="2">Lipid metabolism.</text>
</comment>
<organism evidence="13 14">
    <name type="scientific">Roseateles aquatilis</name>
    <dbReference type="NCBI Taxonomy" id="431061"/>
    <lineage>
        <taxon>Bacteria</taxon>
        <taxon>Pseudomonadati</taxon>
        <taxon>Pseudomonadota</taxon>
        <taxon>Betaproteobacteria</taxon>
        <taxon>Burkholderiales</taxon>
        <taxon>Sphaerotilaceae</taxon>
        <taxon>Roseateles</taxon>
    </lineage>
</organism>
<keyword evidence="10" id="KW-1208">Phospholipid metabolism</keyword>
<reference evidence="13 14" key="1">
    <citation type="journal article" date="2008" name="Int. J. Syst. Evol. Microbiol.">
        <title>Description of Roseateles aquatilis sp. nov. and Roseateles terrae sp. nov., in the class Betaproteobacteria, and emended description of the genus Roseateles.</title>
        <authorList>
            <person name="Gomila M."/>
            <person name="Bowien B."/>
            <person name="Falsen E."/>
            <person name="Moore E.R."/>
            <person name="Lalucat J."/>
        </authorList>
    </citation>
    <scope>NUCLEOTIDE SEQUENCE [LARGE SCALE GENOMIC DNA]</scope>
    <source>
        <strain evidence="13 14">CCUG 48205</strain>
    </source>
</reference>